<dbReference type="RefSeq" id="WP_385942409.1">
    <property type="nucleotide sequence ID" value="NZ_JBHSOZ010000008.1"/>
</dbReference>
<feature type="transmembrane region" description="Helical" evidence="1">
    <location>
        <begin position="90"/>
        <end position="110"/>
    </location>
</feature>
<evidence type="ECO:0000256" key="1">
    <source>
        <dbReference type="SAM" id="Phobius"/>
    </source>
</evidence>
<evidence type="ECO:0000313" key="3">
    <source>
        <dbReference type="Proteomes" id="UP001596142"/>
    </source>
</evidence>
<keyword evidence="1" id="KW-1133">Transmembrane helix</keyword>
<gene>
    <name evidence="2" type="ORF">ACFPU1_14415</name>
</gene>
<keyword evidence="1" id="KW-0472">Membrane</keyword>
<protein>
    <submittedName>
        <fullName evidence="2">Uncharacterized protein</fullName>
    </submittedName>
</protein>
<proteinExistence type="predicted"/>
<feature type="transmembrane region" description="Helical" evidence="1">
    <location>
        <begin position="35"/>
        <end position="53"/>
    </location>
</feature>
<organism evidence="2 3">
    <name type="scientific">Thalassorhabdus alkalitolerans</name>
    <dbReference type="NCBI Taxonomy" id="2282697"/>
    <lineage>
        <taxon>Bacteria</taxon>
        <taxon>Bacillati</taxon>
        <taxon>Bacillota</taxon>
        <taxon>Bacilli</taxon>
        <taxon>Bacillales</taxon>
        <taxon>Bacillaceae</taxon>
        <taxon>Thalassorhabdus</taxon>
    </lineage>
</organism>
<name>A0ABW0YQC3_9BACI</name>
<sequence length="111" mass="11850">MAEKLKISVVVTLLAYTVLIVLSLLITSGIDGEMIGMWGIWAGVILLIAALPLSKNARRSRHQDVTIDESVQANATKESNESVQKQNPPVVAGVVWGATVTIVIALGLLFI</sequence>
<dbReference type="Proteomes" id="UP001596142">
    <property type="component" value="Unassembled WGS sequence"/>
</dbReference>
<reference evidence="3" key="1">
    <citation type="journal article" date="2019" name="Int. J. Syst. Evol. Microbiol.">
        <title>The Global Catalogue of Microorganisms (GCM) 10K type strain sequencing project: providing services to taxonomists for standard genome sequencing and annotation.</title>
        <authorList>
            <consortium name="The Broad Institute Genomics Platform"/>
            <consortium name="The Broad Institute Genome Sequencing Center for Infectious Disease"/>
            <person name="Wu L."/>
            <person name="Ma J."/>
        </authorList>
    </citation>
    <scope>NUCLEOTIDE SEQUENCE [LARGE SCALE GENOMIC DNA]</scope>
    <source>
        <strain evidence="3">CECT 7184</strain>
    </source>
</reference>
<dbReference type="EMBL" id="JBHSOZ010000008">
    <property type="protein sequence ID" value="MFC5713961.1"/>
    <property type="molecule type" value="Genomic_DNA"/>
</dbReference>
<keyword evidence="3" id="KW-1185">Reference proteome</keyword>
<comment type="caution">
    <text evidence="2">The sequence shown here is derived from an EMBL/GenBank/DDBJ whole genome shotgun (WGS) entry which is preliminary data.</text>
</comment>
<feature type="transmembrane region" description="Helical" evidence="1">
    <location>
        <begin position="7"/>
        <end position="29"/>
    </location>
</feature>
<accession>A0ABW0YQC3</accession>
<evidence type="ECO:0000313" key="2">
    <source>
        <dbReference type="EMBL" id="MFC5713961.1"/>
    </source>
</evidence>
<keyword evidence="1" id="KW-0812">Transmembrane</keyword>